<reference evidence="2" key="2">
    <citation type="submission" date="2015-01" db="EMBL/GenBank/DDBJ databases">
        <authorList>
            <person name="Midha S."/>
            <person name="Anil M.G."/>
            <person name="Mishra D."/>
            <person name="Brahma K."/>
            <person name="Laha G.S."/>
            <person name="Sundaram R.M."/>
            <person name="Sonti R.V."/>
            <person name="Patil P.B."/>
        </authorList>
    </citation>
    <scope>NUCLEOTIDE SEQUENCE</scope>
    <source>
        <strain evidence="2">IXO792</strain>
    </source>
</reference>
<accession>A0A854CKJ4</accession>
<dbReference type="Proteomes" id="UP000187097">
    <property type="component" value="Chromosome"/>
</dbReference>
<sequence length="82" mass="9115">MSAREAAAAINVPMYLLTHPKVRQSMGVPFVYVGKLVRFNLDEVMEWARRCASEEDDRGLDALQNFETGSGTHVHTIAKLPA</sequence>
<protein>
    <submittedName>
        <fullName evidence="1">Uncharacterized protein</fullName>
    </submittedName>
</protein>
<dbReference type="EMBL" id="JXEA01000161">
    <property type="protein sequence ID" value="OLG90172.1"/>
    <property type="molecule type" value="Genomic_DNA"/>
</dbReference>
<dbReference type="AlphaFoldDB" id="A0A854CKJ4"/>
<reference evidence="1" key="1">
    <citation type="submission" date="2015-01" db="EMBL/GenBank/DDBJ databases">
        <title>Population genomics of rice bacterial leaf blight strains from India.</title>
        <authorList>
            <person name="Midha S."/>
            <person name="Anil M.G."/>
            <person name="Mishra D."/>
            <person name="Brahma K."/>
            <person name="Laha G.S."/>
            <person name="Sundaram R.M."/>
            <person name="Sonti R.V."/>
            <person name="Patil P.B."/>
        </authorList>
    </citation>
    <scope>NUCLEOTIDE SEQUENCE</scope>
    <source>
        <strain evidence="1">BXO512</strain>
    </source>
</reference>
<evidence type="ECO:0000313" key="1">
    <source>
        <dbReference type="EMBL" id="OLG90172.1"/>
    </source>
</evidence>
<gene>
    <name evidence="1" type="ORF">BXO512_12410</name>
    <name evidence="2" type="ORF">IXO792_15800</name>
</gene>
<name>A0A854CKJ4_XANOO</name>
<dbReference type="EMBL" id="CP047493">
    <property type="protein sequence ID" value="UXW03545.1"/>
    <property type="molecule type" value="Genomic_DNA"/>
</dbReference>
<evidence type="ECO:0000313" key="2">
    <source>
        <dbReference type="EMBL" id="UXW03545.1"/>
    </source>
</evidence>
<proteinExistence type="predicted"/>
<organism evidence="1">
    <name type="scientific">Xanthomonas oryzae pv. oryzae</name>
    <dbReference type="NCBI Taxonomy" id="64187"/>
    <lineage>
        <taxon>Bacteria</taxon>
        <taxon>Pseudomonadati</taxon>
        <taxon>Pseudomonadota</taxon>
        <taxon>Gammaproteobacteria</taxon>
        <taxon>Lysobacterales</taxon>
        <taxon>Lysobacteraceae</taxon>
        <taxon>Xanthomonas</taxon>
    </lineage>
</organism>
<reference evidence="2" key="3">
    <citation type="submission" date="2020-01" db="EMBL/GenBank/DDBJ databases">
        <title>Complete genome investigation of Xanthomonas oryzae strains.</title>
        <authorList>
            <person name="Kaur A."/>
            <person name="Bansal K."/>
            <person name="Patil P.B."/>
        </authorList>
    </citation>
    <scope>NUCLEOTIDE SEQUENCE</scope>
    <source>
        <strain evidence="2">IXO792</strain>
    </source>
</reference>